<proteinExistence type="inferred from homology"/>
<evidence type="ECO:0000256" key="2">
    <source>
        <dbReference type="RuleBase" id="RU000363"/>
    </source>
</evidence>
<dbReference type="Pfam" id="PF00106">
    <property type="entry name" value="adh_short"/>
    <property type="match status" value="1"/>
</dbReference>
<dbReference type="CDD" id="cd05233">
    <property type="entry name" value="SDR_c"/>
    <property type="match status" value="1"/>
</dbReference>
<protein>
    <recommendedName>
        <fullName evidence="5">Dehydrogenase</fullName>
    </recommendedName>
</protein>
<dbReference type="InterPro" id="IPR020904">
    <property type="entry name" value="Sc_DH/Rdtase_CS"/>
</dbReference>
<dbReference type="FunFam" id="3.40.50.720:FF:000084">
    <property type="entry name" value="Short-chain dehydrogenase reductase"/>
    <property type="match status" value="1"/>
</dbReference>
<dbReference type="SUPFAM" id="SSF51735">
    <property type="entry name" value="NAD(P)-binding Rossmann-fold domains"/>
    <property type="match status" value="1"/>
</dbReference>
<dbReference type="AlphaFoldDB" id="A0A1G2KJ83"/>
<reference evidence="3 4" key="1">
    <citation type="journal article" date="2016" name="Nat. Commun.">
        <title>Thousands of microbial genomes shed light on interconnected biogeochemical processes in an aquifer system.</title>
        <authorList>
            <person name="Anantharaman K."/>
            <person name="Brown C.T."/>
            <person name="Hug L.A."/>
            <person name="Sharon I."/>
            <person name="Castelle C.J."/>
            <person name="Probst A.J."/>
            <person name="Thomas B.C."/>
            <person name="Singh A."/>
            <person name="Wilkins M.J."/>
            <person name="Karaoz U."/>
            <person name="Brodie E.L."/>
            <person name="Williams K.H."/>
            <person name="Hubbard S.S."/>
            <person name="Banfield J.F."/>
        </authorList>
    </citation>
    <scope>NUCLEOTIDE SEQUENCE [LARGE SCALE GENOMIC DNA]</scope>
</reference>
<dbReference type="PROSITE" id="PS00061">
    <property type="entry name" value="ADH_SHORT"/>
    <property type="match status" value="1"/>
</dbReference>
<dbReference type="GO" id="GO:0016616">
    <property type="term" value="F:oxidoreductase activity, acting on the CH-OH group of donors, NAD or NADP as acceptor"/>
    <property type="evidence" value="ECO:0007669"/>
    <property type="project" value="TreeGrafter"/>
</dbReference>
<dbReference type="Gene3D" id="3.40.50.720">
    <property type="entry name" value="NAD(P)-binding Rossmann-like Domain"/>
    <property type="match status" value="1"/>
</dbReference>
<evidence type="ECO:0008006" key="5">
    <source>
        <dbReference type="Google" id="ProtNLM"/>
    </source>
</evidence>
<dbReference type="EMBL" id="MHQI01000039">
    <property type="protein sequence ID" value="OGZ99506.1"/>
    <property type="molecule type" value="Genomic_DNA"/>
</dbReference>
<sequence>MMLSGKTALITGGSRGIGKAVASALAKEGAGLLLVSTSATGIESAKQDLAKDGAKVETMACDVSREQCVEDAVKLAKKVFGRIDILVNAAGIYGPIGRISDIDPGEWRKTLEVNLTGTFLMTRAVLSVMQEQRSGKIINFVGGGEGPYPRFSAYVASKGGVARFTETAAAEVKEFGIDINAIAPGAVNTAFLDELLATGSEKVGEETYQRSIQQKKDGGVPPEKAAALCVFLASEKSNGLSGKILSAVWDQYEKFPEHLDEIMESDALTYRRVKPQV</sequence>
<dbReference type="InterPro" id="IPR036291">
    <property type="entry name" value="NAD(P)-bd_dom_sf"/>
</dbReference>
<organism evidence="3 4">
    <name type="scientific">Candidatus Sungbacteria bacterium RIFCSPHIGHO2_02_FULL_47_11</name>
    <dbReference type="NCBI Taxonomy" id="1802270"/>
    <lineage>
        <taxon>Bacteria</taxon>
        <taxon>Candidatus Sungiibacteriota</taxon>
    </lineage>
</organism>
<dbReference type="PRINTS" id="PR00080">
    <property type="entry name" value="SDRFAMILY"/>
</dbReference>
<evidence type="ECO:0000313" key="4">
    <source>
        <dbReference type="Proteomes" id="UP000179023"/>
    </source>
</evidence>
<dbReference type="InterPro" id="IPR002347">
    <property type="entry name" value="SDR_fam"/>
</dbReference>
<dbReference type="PANTHER" id="PTHR42760">
    <property type="entry name" value="SHORT-CHAIN DEHYDROGENASES/REDUCTASES FAMILY MEMBER"/>
    <property type="match status" value="1"/>
</dbReference>
<accession>A0A1G2KJ83</accession>
<name>A0A1G2KJ83_9BACT</name>
<comment type="caution">
    <text evidence="3">The sequence shown here is derived from an EMBL/GenBank/DDBJ whole genome shotgun (WGS) entry which is preliminary data.</text>
</comment>
<evidence type="ECO:0000313" key="3">
    <source>
        <dbReference type="EMBL" id="OGZ99506.1"/>
    </source>
</evidence>
<evidence type="ECO:0000256" key="1">
    <source>
        <dbReference type="ARBA" id="ARBA00006484"/>
    </source>
</evidence>
<comment type="similarity">
    <text evidence="1 2">Belongs to the short-chain dehydrogenases/reductases (SDR) family.</text>
</comment>
<dbReference type="Proteomes" id="UP000179023">
    <property type="component" value="Unassembled WGS sequence"/>
</dbReference>
<gene>
    <name evidence="3" type="ORF">A3C07_04575</name>
</gene>
<dbReference type="STRING" id="1802270.A3C07_04575"/>
<dbReference type="PRINTS" id="PR00081">
    <property type="entry name" value="GDHRDH"/>
</dbReference>